<accession>A0ACB9XP24</accession>
<comment type="caution">
    <text evidence="1">The sequence shown here is derived from an EMBL/GenBank/DDBJ whole genome shotgun (WGS) entry which is preliminary data.</text>
</comment>
<evidence type="ECO:0000313" key="1">
    <source>
        <dbReference type="EMBL" id="KAI4828277.1"/>
    </source>
</evidence>
<dbReference type="Proteomes" id="UP001057452">
    <property type="component" value="Chromosome 4"/>
</dbReference>
<organism evidence="1 2">
    <name type="scientific">Chaenocephalus aceratus</name>
    <name type="common">Blackfin icefish</name>
    <name type="synonym">Chaenichthys aceratus</name>
    <dbReference type="NCBI Taxonomy" id="36190"/>
    <lineage>
        <taxon>Eukaryota</taxon>
        <taxon>Metazoa</taxon>
        <taxon>Chordata</taxon>
        <taxon>Craniata</taxon>
        <taxon>Vertebrata</taxon>
        <taxon>Euteleostomi</taxon>
        <taxon>Actinopterygii</taxon>
        <taxon>Neopterygii</taxon>
        <taxon>Teleostei</taxon>
        <taxon>Neoteleostei</taxon>
        <taxon>Acanthomorphata</taxon>
        <taxon>Eupercaria</taxon>
        <taxon>Perciformes</taxon>
        <taxon>Notothenioidei</taxon>
        <taxon>Channichthyidae</taxon>
        <taxon>Chaenocephalus</taxon>
    </lineage>
</organism>
<reference evidence="1" key="1">
    <citation type="submission" date="2022-05" db="EMBL/GenBank/DDBJ databases">
        <title>Chromosome-level genome of Chaenocephalus aceratus.</title>
        <authorList>
            <person name="Park H."/>
        </authorList>
    </citation>
    <scope>NUCLEOTIDE SEQUENCE</scope>
    <source>
        <strain evidence="1">KU_202001</strain>
    </source>
</reference>
<gene>
    <name evidence="1" type="ORF">KUCAC02_022382</name>
</gene>
<protein>
    <submittedName>
        <fullName evidence="1">Uncharacterized protein</fullName>
    </submittedName>
</protein>
<dbReference type="EMBL" id="CM043788">
    <property type="protein sequence ID" value="KAI4828277.1"/>
    <property type="molecule type" value="Genomic_DNA"/>
</dbReference>
<name>A0ACB9XP24_CHAAC</name>
<sequence length="313" mass="34737">MSRAGSSLAAKMSDIAVDDIRPLFVNFCKGMSVEQWDLLDQGSSDDAVKMIVAELILKCVKLVTEAFLAICNVTKTGVSEENVRSCVGNILPQTFADVLDVKVPDDCESAASLTEMIVQEVMESANSILNASADNSENVYRRVTPPNRLGVMVRHACDMLKAFLAKMKGVFRLPERTESQEAFIELMDLFSPELQLLDLFSPELQLLGLFSPELQLLGLFSPELQLLDLFSPELQLLGLLSPELQLLDLFSPELQLMDLFSPELQLLDLFGPELQLLGLFSPKLQLLGLFSPELQLDLFSPELQLLNLFSPKL</sequence>
<proteinExistence type="predicted"/>
<keyword evidence="2" id="KW-1185">Reference proteome</keyword>
<evidence type="ECO:0000313" key="2">
    <source>
        <dbReference type="Proteomes" id="UP001057452"/>
    </source>
</evidence>